<evidence type="ECO:0000313" key="7">
    <source>
        <dbReference type="Proteomes" id="UP000319812"/>
    </source>
</evidence>
<proteinExistence type="inferred from homology"/>
<evidence type="ECO:0000256" key="3">
    <source>
        <dbReference type="ARBA" id="ARBA00023125"/>
    </source>
</evidence>
<evidence type="ECO:0000313" key="6">
    <source>
        <dbReference type="EMBL" id="GED22324.1"/>
    </source>
</evidence>
<dbReference type="PANTHER" id="PTHR30579:SF7">
    <property type="entry name" value="HTH-TYPE TRANSCRIPTIONAL REGULATOR LRHA-RELATED"/>
    <property type="match status" value="1"/>
</dbReference>
<dbReference type="Gene3D" id="1.10.10.10">
    <property type="entry name" value="Winged helix-like DNA-binding domain superfamily/Winged helix DNA-binding domain"/>
    <property type="match status" value="1"/>
</dbReference>
<dbReference type="GO" id="GO:0003700">
    <property type="term" value="F:DNA-binding transcription factor activity"/>
    <property type="evidence" value="ECO:0007669"/>
    <property type="project" value="InterPro"/>
</dbReference>
<evidence type="ECO:0000256" key="1">
    <source>
        <dbReference type="ARBA" id="ARBA00009437"/>
    </source>
</evidence>
<dbReference type="InterPro" id="IPR036388">
    <property type="entry name" value="WH-like_DNA-bd_sf"/>
</dbReference>
<dbReference type="RefSeq" id="WP_170214841.1">
    <property type="nucleotide sequence ID" value="NZ_BJOC01000018.1"/>
</dbReference>
<dbReference type="InterPro" id="IPR005119">
    <property type="entry name" value="LysR_subst-bd"/>
</dbReference>
<accession>A0A4Y4F3A0</accession>
<dbReference type="Gene3D" id="3.40.190.10">
    <property type="entry name" value="Periplasmic binding protein-like II"/>
    <property type="match status" value="2"/>
</dbReference>
<protein>
    <submittedName>
        <fullName evidence="6">LysR family transcriptional regulator</fullName>
    </submittedName>
</protein>
<dbReference type="GO" id="GO:0003677">
    <property type="term" value="F:DNA binding"/>
    <property type="evidence" value="ECO:0007669"/>
    <property type="project" value="UniProtKB-KW"/>
</dbReference>
<dbReference type="SUPFAM" id="SSF46785">
    <property type="entry name" value="Winged helix' DNA-binding domain"/>
    <property type="match status" value="1"/>
</dbReference>
<keyword evidence="7" id="KW-1185">Reference proteome</keyword>
<keyword evidence="4" id="KW-0804">Transcription</keyword>
<evidence type="ECO:0000256" key="2">
    <source>
        <dbReference type="ARBA" id="ARBA00023015"/>
    </source>
</evidence>
<dbReference type="InterPro" id="IPR000847">
    <property type="entry name" value="LysR_HTH_N"/>
</dbReference>
<dbReference type="Pfam" id="PF03466">
    <property type="entry name" value="LysR_substrate"/>
    <property type="match status" value="1"/>
</dbReference>
<comment type="similarity">
    <text evidence="1">Belongs to the LysR transcriptional regulatory family.</text>
</comment>
<keyword evidence="3" id="KW-0238">DNA-binding</keyword>
<dbReference type="PANTHER" id="PTHR30579">
    <property type="entry name" value="TRANSCRIPTIONAL REGULATOR"/>
    <property type="match status" value="1"/>
</dbReference>
<dbReference type="Proteomes" id="UP000319812">
    <property type="component" value="Unassembled WGS sequence"/>
</dbReference>
<evidence type="ECO:0000256" key="4">
    <source>
        <dbReference type="ARBA" id="ARBA00023163"/>
    </source>
</evidence>
<feature type="domain" description="HTH lysR-type" evidence="5">
    <location>
        <begin position="1"/>
        <end position="61"/>
    </location>
</feature>
<reference evidence="6 7" key="1">
    <citation type="submission" date="2019-06" db="EMBL/GenBank/DDBJ databases">
        <title>Whole genome shotgun sequence of Halomonas halmophila NBRC 15537.</title>
        <authorList>
            <person name="Hosoyama A."/>
            <person name="Uohara A."/>
            <person name="Ohji S."/>
            <person name="Ichikawa N."/>
        </authorList>
    </citation>
    <scope>NUCLEOTIDE SEQUENCE [LARGE SCALE GENOMIC DNA]</scope>
    <source>
        <strain evidence="6 7">NBRC 15537</strain>
    </source>
</reference>
<gene>
    <name evidence="6" type="ORF">HHA01_13010</name>
</gene>
<dbReference type="EMBL" id="BJOC01000018">
    <property type="protein sequence ID" value="GED22324.1"/>
    <property type="molecule type" value="Genomic_DNA"/>
</dbReference>
<sequence length="294" mass="31299">MTSLRGEWLAAFVAVVEARSFTDAAKRLCRTQSAVSMQIGQLELATGQSLLLRQRHGVIPSAAGERLLPHARRSIQALHDAASLFDDAEASGPLRVGIPEEYAGTAWPKLLGNFQRSQPRVELSVTCASSDRIEAAMDQGTLDLGILVADDDRRSGETLLHDPTWWVMAETLELPESSPLPLVLFDQACWWRQAALDRVGNSGHEWRIAYTSDSIAGVAAAIQAGLGIGVLGRSTLPAGVQPVPTALGLPDLPGSRLVLSVTAPDAPGATAMINLIRQHFSFTSASPSADSVAH</sequence>
<dbReference type="InterPro" id="IPR050176">
    <property type="entry name" value="LTTR"/>
</dbReference>
<name>A0A4Y4F3A0_9GAMM</name>
<dbReference type="Pfam" id="PF00126">
    <property type="entry name" value="HTH_1"/>
    <property type="match status" value="1"/>
</dbReference>
<organism evidence="6 7">
    <name type="scientific">Halomonas halmophila</name>
    <dbReference type="NCBI Taxonomy" id="252"/>
    <lineage>
        <taxon>Bacteria</taxon>
        <taxon>Pseudomonadati</taxon>
        <taxon>Pseudomonadota</taxon>
        <taxon>Gammaproteobacteria</taxon>
        <taxon>Oceanospirillales</taxon>
        <taxon>Halomonadaceae</taxon>
        <taxon>Halomonas</taxon>
    </lineage>
</organism>
<dbReference type="PROSITE" id="PS50931">
    <property type="entry name" value="HTH_LYSR"/>
    <property type="match status" value="1"/>
</dbReference>
<dbReference type="SUPFAM" id="SSF53850">
    <property type="entry name" value="Periplasmic binding protein-like II"/>
    <property type="match status" value="1"/>
</dbReference>
<dbReference type="AlphaFoldDB" id="A0A4Y4F3A0"/>
<comment type="caution">
    <text evidence="6">The sequence shown here is derived from an EMBL/GenBank/DDBJ whole genome shotgun (WGS) entry which is preliminary data.</text>
</comment>
<keyword evidence="2" id="KW-0805">Transcription regulation</keyword>
<dbReference type="InterPro" id="IPR036390">
    <property type="entry name" value="WH_DNA-bd_sf"/>
</dbReference>
<evidence type="ECO:0000259" key="5">
    <source>
        <dbReference type="PROSITE" id="PS50931"/>
    </source>
</evidence>